<name>A0A409X695_PSICY</name>
<feature type="region of interest" description="Disordered" evidence="1">
    <location>
        <begin position="1105"/>
        <end position="1181"/>
    </location>
</feature>
<accession>A0A409X695</accession>
<evidence type="ECO:0000313" key="3">
    <source>
        <dbReference type="Proteomes" id="UP000283269"/>
    </source>
</evidence>
<feature type="region of interest" description="Disordered" evidence="1">
    <location>
        <begin position="1292"/>
        <end position="1380"/>
    </location>
</feature>
<feature type="compositionally biased region" description="Low complexity" evidence="1">
    <location>
        <begin position="1105"/>
        <end position="1118"/>
    </location>
</feature>
<evidence type="ECO:0008006" key="4">
    <source>
        <dbReference type="Google" id="ProtNLM"/>
    </source>
</evidence>
<dbReference type="OrthoDB" id="3259617at2759"/>
<evidence type="ECO:0000313" key="2">
    <source>
        <dbReference type="EMBL" id="PPQ86313.1"/>
    </source>
</evidence>
<proteinExistence type="predicted"/>
<feature type="compositionally biased region" description="Basic and acidic residues" evidence="1">
    <location>
        <begin position="1159"/>
        <end position="1177"/>
    </location>
</feature>
<dbReference type="InParanoid" id="A0A409X695"/>
<dbReference type="STRING" id="93625.A0A409X695"/>
<evidence type="ECO:0000256" key="1">
    <source>
        <dbReference type="SAM" id="MobiDB-lite"/>
    </source>
</evidence>
<dbReference type="Proteomes" id="UP000283269">
    <property type="component" value="Unassembled WGS sequence"/>
</dbReference>
<dbReference type="EMBL" id="NHYD01002515">
    <property type="protein sequence ID" value="PPQ86313.1"/>
    <property type="molecule type" value="Genomic_DNA"/>
</dbReference>
<reference evidence="2 3" key="1">
    <citation type="journal article" date="2018" name="Evol. Lett.">
        <title>Horizontal gene cluster transfer increased hallucinogenic mushroom diversity.</title>
        <authorList>
            <person name="Reynolds H.T."/>
            <person name="Vijayakumar V."/>
            <person name="Gluck-Thaler E."/>
            <person name="Korotkin H.B."/>
            <person name="Matheny P.B."/>
            <person name="Slot J.C."/>
        </authorList>
    </citation>
    <scope>NUCLEOTIDE SEQUENCE [LARGE SCALE GENOMIC DNA]</scope>
    <source>
        <strain evidence="2 3">2631</strain>
    </source>
</reference>
<feature type="compositionally biased region" description="Polar residues" evidence="1">
    <location>
        <begin position="1341"/>
        <end position="1352"/>
    </location>
</feature>
<sequence>MKRPHSILSNGHIFNSLRSIDPPDTGAVKHKVKLSLSLNSSRCPSSRYLCDFIGTAPIPSTTQPCMDKVTNDPGSLSNPAAVPSTYFASPIRILKESLKDPDTHNISTHDVVEAYNSLSTKLRDRIHDISSIDVTPSFMTIFKEESQLLSDCLMRDIGQVLPNPFASQQYNDSLANLSFYSEETPNDDDIQTLTENNLLCQFALRFVSDIFTFPNMHCNFTDHQLVSLFDYALQLCKTKTSSVFNIEKHSAMVLWILKVQQLPLFILSSLKKEIILAIRNSISHDLGGYVAKLDAFKAVRSILRRYPSCSLWLVELLPLILDHIASGNPEIAIHAAMACSGFASAKMDSSQTEPFPSERAAKYVENYVDQETSRRIPSHAENVLFSFFKSAVKNIPRWQRLGLSFAFTVVSCFIILLDHRIFLKSSCIKFVVCVLRECSGQLRSVHKEAWGLLFWAYSRLPLELEHNGIGGKPSTKERSFRVISQDGRRVNLIASLLRAGELEIEGKRSEEDVSRAIKVLGDLVGSKLAEVRHEGAMLLARMMASIGSPSTTCSQTDELPFPRELIDDSILMQPTANIKVPPVRIPIERLPPLTEAEVLCHWERLTQVWISIAQQVLNTGQELSPEIVQTWQALLLVRGEIMPGQEHLTGSQSFSSEIISILMQFTAALDGPEMQICYLSFIRKLWSVMKNVFAEPFLSSPGESILAALLKRSFTLVDDRVKDPWSQLCGDLISVGVPSLLRAVHLRPSESQEEQEMMQQLWIVLAKNGPLLIDAEDWETLLNLLVMPLGMWDLSTTELETWDRILAQALDGGEKASRTRQDVISRLLSLCTEPKMASLKQSPRILRSLLAQSSISSDPCSPTNIRILSWIDDSLSDSYFTLEDRDCAIATLRLIGEVISNTAESDIVRLLSTVQKSLVQWIADEQRRLEGDEDEELVDALYMRSLDILARVEPSIAILEKLTAFLTSVFGRIRGQGPLAFYNFWRATYHKCDDIPKSEIPLSIKQKLKSWADVTQSSIGDGISFDSGSESLKSYTIPDSQPMAFKDVDLINQGLPLDANTELMITTHEYQERYGDDDAMTPVPRSRCTEPGVQGISGLLALQDYSSRNSGDSDGSKGSLDDHHIYQERSRSPERVASTSKRSADSDTSGSRTPKRRKSEVPREAFKPRAGKEKARDEGEDLEILAMRNSLSKSPVSEPVTRIPSPYFLLQKSSKQSSQSRRSVKEGETSSMIGIHSKSFGAQNPEQDPFFSFSYAAPDYLDKSMGRTSEDYDSWERNVTWDEVKRVRAELQQGPSVVRDEEPKSDGEFEGEITDNHESDDHDILSPSLGDYPLRSKARQRSQTAPEQSFSSLPMAVSRTLRRNRTTPVEGTGRKGATSRAQVDVLQKAYAIVTDTGASQVDVHDIMEAKSVLNQVLDERMSSKLGPNDHGV</sequence>
<feature type="compositionally biased region" description="Polar residues" evidence="1">
    <location>
        <begin position="1137"/>
        <end position="1152"/>
    </location>
</feature>
<keyword evidence="3" id="KW-1185">Reference proteome</keyword>
<feature type="compositionally biased region" description="Basic and acidic residues" evidence="1">
    <location>
        <begin position="1119"/>
        <end position="1134"/>
    </location>
</feature>
<feature type="compositionally biased region" description="Basic and acidic residues" evidence="1">
    <location>
        <begin position="1314"/>
        <end position="1324"/>
    </location>
</feature>
<protein>
    <recommendedName>
        <fullName evidence="4">Telomere-associated protein Rif1 N-terminal domain-containing protein</fullName>
    </recommendedName>
</protein>
<feature type="region of interest" description="Disordered" evidence="1">
    <location>
        <begin position="1073"/>
        <end position="1092"/>
    </location>
</feature>
<dbReference type="SUPFAM" id="SSF48371">
    <property type="entry name" value="ARM repeat"/>
    <property type="match status" value="1"/>
</dbReference>
<comment type="caution">
    <text evidence="2">The sequence shown here is derived from an EMBL/GenBank/DDBJ whole genome shotgun (WGS) entry which is preliminary data.</text>
</comment>
<feature type="compositionally biased region" description="Basic and acidic residues" evidence="1">
    <location>
        <begin position="1298"/>
        <end position="1307"/>
    </location>
</feature>
<dbReference type="InterPro" id="IPR016024">
    <property type="entry name" value="ARM-type_fold"/>
</dbReference>
<organism evidence="2 3">
    <name type="scientific">Psilocybe cyanescens</name>
    <dbReference type="NCBI Taxonomy" id="93625"/>
    <lineage>
        <taxon>Eukaryota</taxon>
        <taxon>Fungi</taxon>
        <taxon>Dikarya</taxon>
        <taxon>Basidiomycota</taxon>
        <taxon>Agaricomycotina</taxon>
        <taxon>Agaricomycetes</taxon>
        <taxon>Agaricomycetidae</taxon>
        <taxon>Agaricales</taxon>
        <taxon>Agaricineae</taxon>
        <taxon>Strophariaceae</taxon>
        <taxon>Psilocybe</taxon>
    </lineage>
</organism>
<feature type="compositionally biased region" description="Low complexity" evidence="1">
    <location>
        <begin position="1211"/>
        <end position="1221"/>
    </location>
</feature>
<feature type="region of interest" description="Disordered" evidence="1">
    <location>
        <begin position="1207"/>
        <end position="1252"/>
    </location>
</feature>
<gene>
    <name evidence="2" type="ORF">CVT25_005614</name>
</gene>